<dbReference type="EMBL" id="CP031158">
    <property type="protein sequence ID" value="AXG98013.1"/>
    <property type="molecule type" value="Genomic_DNA"/>
</dbReference>
<protein>
    <submittedName>
        <fullName evidence="2">DUF402 domain-containing protein</fullName>
    </submittedName>
</protein>
<accession>A0A345IE91</accession>
<dbReference type="Gene3D" id="2.40.380.10">
    <property type="entry name" value="FomD-like"/>
    <property type="match status" value="1"/>
</dbReference>
<dbReference type="InterPro" id="IPR035930">
    <property type="entry name" value="FomD-like_sf"/>
</dbReference>
<dbReference type="SUPFAM" id="SSF159234">
    <property type="entry name" value="FomD-like"/>
    <property type="match status" value="1"/>
</dbReference>
<proteinExistence type="predicted"/>
<dbReference type="AlphaFoldDB" id="A0A345IE91"/>
<dbReference type="RefSeq" id="WP_114671096.1">
    <property type="nucleotide sequence ID" value="NZ_CP031158.1"/>
</dbReference>
<evidence type="ECO:0000259" key="1">
    <source>
        <dbReference type="Pfam" id="PF04167"/>
    </source>
</evidence>
<dbReference type="Proteomes" id="UP000253744">
    <property type="component" value="Chromosome"/>
</dbReference>
<dbReference type="KEGG" id="dwu:DVJ83_01230"/>
<dbReference type="Pfam" id="PF04167">
    <property type="entry name" value="DUF402"/>
    <property type="match status" value="1"/>
</dbReference>
<name>A0A345IE91_9DEIO</name>
<gene>
    <name evidence="2" type="ORF">DVJ83_01230</name>
</gene>
<reference evidence="2 3" key="1">
    <citation type="submission" date="2018-07" db="EMBL/GenBank/DDBJ databases">
        <title>Complete Genome and Methylome Analysis of Deinococcus wulumuqiensis NEB 479.</title>
        <authorList>
            <person name="Fomenkov A."/>
            <person name="Luyten Y."/>
            <person name="Vincze T."/>
            <person name="Anton B.P."/>
            <person name="Clark T."/>
            <person name="Roberts R.J."/>
            <person name="Morgan R.D."/>
        </authorList>
    </citation>
    <scope>NUCLEOTIDE SEQUENCE [LARGE SCALE GENOMIC DNA]</scope>
    <source>
        <strain evidence="2 3">NEB 479</strain>
    </source>
</reference>
<feature type="domain" description="DUF402" evidence="1">
    <location>
        <begin position="61"/>
        <end position="168"/>
    </location>
</feature>
<evidence type="ECO:0000313" key="3">
    <source>
        <dbReference type="Proteomes" id="UP000253744"/>
    </source>
</evidence>
<sequence>MKHKRADYRNWHRVEPGTGEQTRLELPGGWLVDYRAGQVLKPLHVPVCGQQRTILDTGYRWVHYAPRDWQHALTVHLDPAGVPQQLYVDICAGSGVDADGWPYTDDLYLDVIALCEVQPGGQWHVTETEIIDIHELEDAVRGGEVTPAQADLAWAEARAVQAALLAQTFGPVEVVRGYLTDPYT</sequence>
<dbReference type="PANTHER" id="PTHR41271">
    <property type="entry name" value="DUF402 DOMAIN-CONTAINING PROTEIN"/>
    <property type="match status" value="1"/>
</dbReference>
<dbReference type="InterPro" id="IPR007295">
    <property type="entry name" value="DUF402"/>
</dbReference>
<evidence type="ECO:0000313" key="2">
    <source>
        <dbReference type="EMBL" id="AXG98013.1"/>
    </source>
</evidence>
<dbReference type="STRING" id="1288484.GCA_000348665_02594"/>
<organism evidence="2 3">
    <name type="scientific">Deinococcus wulumuqiensis</name>
    <dbReference type="NCBI Taxonomy" id="980427"/>
    <lineage>
        <taxon>Bacteria</taxon>
        <taxon>Thermotogati</taxon>
        <taxon>Deinococcota</taxon>
        <taxon>Deinococci</taxon>
        <taxon>Deinococcales</taxon>
        <taxon>Deinococcaceae</taxon>
        <taxon>Deinococcus</taxon>
    </lineage>
</organism>
<dbReference type="PANTHER" id="PTHR41271:SF1">
    <property type="entry name" value="DUF402 DOMAIN-CONTAINING PROTEIN"/>
    <property type="match status" value="1"/>
</dbReference>